<comment type="caution">
    <text evidence="1">The sequence shown here is derived from an EMBL/GenBank/DDBJ whole genome shotgun (WGS) entry which is preliminary data.</text>
</comment>
<proteinExistence type="predicted"/>
<reference evidence="1" key="1">
    <citation type="submission" date="2018-09" db="EMBL/GenBank/DDBJ databases">
        <title>A genomic encyclopedia of anaerobic methanotrophic archaea.</title>
        <authorList>
            <person name="Skennerton C.T."/>
            <person name="Chadwick G.L."/>
            <person name="Laso-Perez R."/>
            <person name="Leu A.O."/>
            <person name="Speth D.R."/>
            <person name="Yu H."/>
            <person name="Morgan-Lang C."/>
            <person name="Hatzenpichler R."/>
            <person name="Goudeau D."/>
            <person name="Malmstrom R."/>
            <person name="Woyke T."/>
            <person name="Hallam S."/>
            <person name="Tyson G.W."/>
            <person name="Wegener G."/>
            <person name="Boetius A."/>
            <person name="Orphan V.J."/>
        </authorList>
    </citation>
    <scope>NUCLEOTIDE SEQUENCE</scope>
    <source>
        <strain evidence="1">CONS3730D10UFb2</strain>
    </source>
</reference>
<protein>
    <submittedName>
        <fullName evidence="1">30S ribosomal protein S15</fullName>
    </submittedName>
</protein>
<gene>
    <name evidence="1" type="ORF">C5S46_03225</name>
</gene>
<organism evidence="1 2">
    <name type="scientific">Candidatus Methanomarinus sp</name>
    <dbReference type="NCBI Taxonomy" id="3386244"/>
    <lineage>
        <taxon>Archaea</taxon>
        <taxon>Methanobacteriati</taxon>
        <taxon>Methanobacteriota</taxon>
        <taxon>Stenosarchaea group</taxon>
        <taxon>Methanomicrobia</taxon>
        <taxon>Methanosarcinales</taxon>
        <taxon>ANME-2 cluster</taxon>
        <taxon>Candidatus Methanocomedenaceae</taxon>
        <taxon>Candidatus Methanomarinus</taxon>
    </lineage>
</organism>
<evidence type="ECO:0000313" key="2">
    <source>
        <dbReference type="Proteomes" id="UP000315423"/>
    </source>
</evidence>
<name>A0AC61SBJ6_9EURY</name>
<evidence type="ECO:0000313" key="1">
    <source>
        <dbReference type="EMBL" id="TKY91948.1"/>
    </source>
</evidence>
<dbReference type="Proteomes" id="UP000315423">
    <property type="component" value="Unassembled WGS sequence"/>
</dbReference>
<accession>A0AC61SBJ6</accession>
<keyword evidence="1" id="KW-0687">Ribonucleoprotein</keyword>
<dbReference type="EMBL" id="QYBA01000103">
    <property type="protein sequence ID" value="TKY91948.1"/>
    <property type="molecule type" value="Genomic_DNA"/>
</dbReference>
<keyword evidence="1" id="KW-0689">Ribosomal protein</keyword>
<sequence length="152" mass="17517">MARMHVRRKGVSRSTKPLRKEAPEWVALSSDEIEKKVVELAGQDNSTSEIGTIMRDTFGVPDVKLSTGKKVNKILKENSVASDLPEDFTNLVTKALRLRKHLVKNHKDNHNKRALNLTESKIRRLGKYYRRKKILPVDWKYDPLTVERLITS</sequence>